<reference evidence="1 2" key="1">
    <citation type="submission" date="2019-07" db="EMBL/GenBank/DDBJ databases">
        <authorList>
            <person name="Jastrzebski P J."/>
            <person name="Paukszto L."/>
            <person name="Jastrzebski P J."/>
        </authorList>
    </citation>
    <scope>NUCLEOTIDE SEQUENCE [LARGE SCALE GENOMIC DNA]</scope>
    <source>
        <strain evidence="1 2">WMS-il1</strain>
    </source>
</reference>
<evidence type="ECO:0000313" key="2">
    <source>
        <dbReference type="Proteomes" id="UP000321570"/>
    </source>
</evidence>
<evidence type="ECO:0000313" key="1">
    <source>
        <dbReference type="EMBL" id="VUZ42752.1"/>
    </source>
</evidence>
<dbReference type="Proteomes" id="UP000321570">
    <property type="component" value="Unassembled WGS sequence"/>
</dbReference>
<proteinExistence type="predicted"/>
<name>A0A564Y643_HYMDI</name>
<accession>A0A564Y643</accession>
<keyword evidence="2" id="KW-1185">Reference proteome</keyword>
<sequence length="54" mass="6282">MRARRERIHIFIHAAGGEEVSAHLMVLSASFPVFRQHLSSNDIFHVQLSRFLHE</sequence>
<protein>
    <recommendedName>
        <fullName evidence="3">BTB domain-containing protein</fullName>
    </recommendedName>
</protein>
<dbReference type="EMBL" id="CABIJS010000103">
    <property type="protein sequence ID" value="VUZ42752.1"/>
    <property type="molecule type" value="Genomic_DNA"/>
</dbReference>
<dbReference type="AlphaFoldDB" id="A0A564Y643"/>
<organism evidence="1 2">
    <name type="scientific">Hymenolepis diminuta</name>
    <name type="common">Rat tapeworm</name>
    <dbReference type="NCBI Taxonomy" id="6216"/>
    <lineage>
        <taxon>Eukaryota</taxon>
        <taxon>Metazoa</taxon>
        <taxon>Spiralia</taxon>
        <taxon>Lophotrochozoa</taxon>
        <taxon>Platyhelminthes</taxon>
        <taxon>Cestoda</taxon>
        <taxon>Eucestoda</taxon>
        <taxon>Cyclophyllidea</taxon>
        <taxon>Hymenolepididae</taxon>
        <taxon>Hymenolepis</taxon>
    </lineage>
</organism>
<evidence type="ECO:0008006" key="3">
    <source>
        <dbReference type="Google" id="ProtNLM"/>
    </source>
</evidence>
<gene>
    <name evidence="1" type="ORF">WMSIL1_LOCUS3308</name>
</gene>